<dbReference type="PROSITE" id="PS51199">
    <property type="entry name" value="SF4_HELICASE"/>
    <property type="match status" value="1"/>
</dbReference>
<feature type="domain" description="SF4 helicase" evidence="12">
    <location>
        <begin position="188"/>
        <end position="314"/>
    </location>
</feature>
<dbReference type="InterPro" id="IPR007694">
    <property type="entry name" value="DNA_helicase_DnaB-like_C"/>
</dbReference>
<evidence type="ECO:0000259" key="12">
    <source>
        <dbReference type="PROSITE" id="PS51199"/>
    </source>
</evidence>
<comment type="catalytic activity">
    <reaction evidence="11">
        <text>ATP + H2O = ADP + phosphate + H(+)</text>
        <dbReference type="Rhea" id="RHEA:13065"/>
        <dbReference type="ChEBI" id="CHEBI:15377"/>
        <dbReference type="ChEBI" id="CHEBI:15378"/>
        <dbReference type="ChEBI" id="CHEBI:30616"/>
        <dbReference type="ChEBI" id="CHEBI:43474"/>
        <dbReference type="ChEBI" id="CHEBI:456216"/>
        <dbReference type="EC" id="5.6.2.3"/>
    </reaction>
</comment>
<evidence type="ECO:0000256" key="4">
    <source>
        <dbReference type="ARBA" id="ARBA00022741"/>
    </source>
</evidence>
<evidence type="ECO:0000313" key="14">
    <source>
        <dbReference type="Proteomes" id="UP000231450"/>
    </source>
</evidence>
<accession>A0A2M8KEM5</accession>
<dbReference type="AlphaFoldDB" id="A0A2M8KEM5"/>
<evidence type="ECO:0000256" key="2">
    <source>
        <dbReference type="ARBA" id="ARBA00022515"/>
    </source>
</evidence>
<evidence type="ECO:0000256" key="3">
    <source>
        <dbReference type="ARBA" id="ARBA00022705"/>
    </source>
</evidence>
<evidence type="ECO:0000313" key="13">
    <source>
        <dbReference type="EMBL" id="PJE58343.1"/>
    </source>
</evidence>
<evidence type="ECO:0000256" key="9">
    <source>
        <dbReference type="ARBA" id="ARBA00023235"/>
    </source>
</evidence>
<dbReference type="Gene3D" id="1.10.860.10">
    <property type="entry name" value="DNAb Helicase, Chain A"/>
    <property type="match status" value="1"/>
</dbReference>
<dbReference type="EC" id="5.6.2.3" evidence="10"/>
<dbReference type="PANTHER" id="PTHR30153:SF2">
    <property type="entry name" value="REPLICATIVE DNA HELICASE"/>
    <property type="match status" value="1"/>
</dbReference>
<evidence type="ECO:0000256" key="1">
    <source>
        <dbReference type="ARBA" id="ARBA00008428"/>
    </source>
</evidence>
<name>A0A2M8KEM5_9BACT</name>
<dbReference type="SUPFAM" id="SSF52540">
    <property type="entry name" value="P-loop containing nucleoside triphosphate hydrolases"/>
    <property type="match status" value="1"/>
</dbReference>
<feature type="non-terminal residue" evidence="13">
    <location>
        <position position="314"/>
    </location>
</feature>
<dbReference type="Gene3D" id="3.40.50.300">
    <property type="entry name" value="P-loop containing nucleotide triphosphate hydrolases"/>
    <property type="match status" value="1"/>
</dbReference>
<keyword evidence="8" id="KW-0238">DNA-binding</keyword>
<dbReference type="Pfam" id="PF00772">
    <property type="entry name" value="DnaB"/>
    <property type="match status" value="1"/>
</dbReference>
<keyword evidence="7" id="KW-0067">ATP-binding</keyword>
<dbReference type="GO" id="GO:1990077">
    <property type="term" value="C:primosome complex"/>
    <property type="evidence" value="ECO:0007669"/>
    <property type="project" value="UniProtKB-KW"/>
</dbReference>
<evidence type="ECO:0000256" key="10">
    <source>
        <dbReference type="ARBA" id="ARBA00044969"/>
    </source>
</evidence>
<dbReference type="SUPFAM" id="SSF48024">
    <property type="entry name" value="N-terminal domain of DnaB helicase"/>
    <property type="match status" value="1"/>
</dbReference>
<comment type="caution">
    <text evidence="13">The sequence shown here is derived from an EMBL/GenBank/DDBJ whole genome shotgun (WGS) entry which is preliminary data.</text>
</comment>
<dbReference type="GO" id="GO:0006269">
    <property type="term" value="P:DNA replication, synthesis of primer"/>
    <property type="evidence" value="ECO:0007669"/>
    <property type="project" value="UniProtKB-KW"/>
</dbReference>
<dbReference type="Pfam" id="PF03796">
    <property type="entry name" value="DnaB_C"/>
    <property type="match status" value="1"/>
</dbReference>
<dbReference type="GO" id="GO:0003677">
    <property type="term" value="F:DNA binding"/>
    <property type="evidence" value="ECO:0007669"/>
    <property type="project" value="UniProtKB-KW"/>
</dbReference>
<dbReference type="InterPro" id="IPR016136">
    <property type="entry name" value="DNA_helicase_N/primase_C"/>
</dbReference>
<gene>
    <name evidence="13" type="ORF">COU81_01265</name>
</gene>
<dbReference type="InterPro" id="IPR036185">
    <property type="entry name" value="DNA_heli_DnaB-like_N_sf"/>
</dbReference>
<evidence type="ECO:0000256" key="6">
    <source>
        <dbReference type="ARBA" id="ARBA00022806"/>
    </source>
</evidence>
<dbReference type="GO" id="GO:0005524">
    <property type="term" value="F:ATP binding"/>
    <property type="evidence" value="ECO:0007669"/>
    <property type="project" value="UniProtKB-KW"/>
</dbReference>
<evidence type="ECO:0000256" key="11">
    <source>
        <dbReference type="ARBA" id="ARBA00048954"/>
    </source>
</evidence>
<dbReference type="FunFam" id="1.10.860.10:FF:000001">
    <property type="entry name" value="Replicative DNA helicase"/>
    <property type="match status" value="1"/>
</dbReference>
<keyword evidence="6 13" id="KW-0347">Helicase</keyword>
<dbReference type="GO" id="GO:0043139">
    <property type="term" value="F:5'-3' DNA helicase activity"/>
    <property type="evidence" value="ECO:0007669"/>
    <property type="project" value="UniProtKB-EC"/>
</dbReference>
<keyword evidence="3" id="KW-0235">DNA replication</keyword>
<comment type="similarity">
    <text evidence="1">Belongs to the helicase family. DnaB subfamily.</text>
</comment>
<keyword evidence="5" id="KW-0378">Hydrolase</keyword>
<keyword evidence="2" id="KW-0639">Primosome</keyword>
<evidence type="ECO:0000256" key="8">
    <source>
        <dbReference type="ARBA" id="ARBA00023125"/>
    </source>
</evidence>
<proteinExistence type="inferred from homology"/>
<sequence>MEEDFVSISEITTLSQRVPPQNIEAEQAVLGSLMLDKNSIIKIADILFSGDFYRNSHNIIYREMLNLYEKGEPIDILSLTNRLEEIKKLEDIGGTTYLTQIVNTVPTASHIVYYANIVHRKKILRDLIEASHNISQLAFQETEDADSILDMAEQNILSISQKSLSQNFLQIKTGLEEAFDRLDKLHKGDGAMRGVPTGFADLDHYLSGLQKSDLILLAARPSLGKTSLALDICRHVATKLKIPVGIFSLEMSKQDLVDRFLSAEAEIDLWRLRTGKLKDSGPDNDFVKIQEAIHTLSEAPIFIDDASSPSVLQM</sequence>
<dbReference type="PANTHER" id="PTHR30153">
    <property type="entry name" value="REPLICATIVE DNA HELICASE DNAB"/>
    <property type="match status" value="1"/>
</dbReference>
<dbReference type="EMBL" id="PFDW01000027">
    <property type="protein sequence ID" value="PJE58343.1"/>
    <property type="molecule type" value="Genomic_DNA"/>
</dbReference>
<keyword evidence="4" id="KW-0547">Nucleotide-binding</keyword>
<protein>
    <recommendedName>
        <fullName evidence="10">DNA 5'-3' helicase</fullName>
        <ecNumber evidence="10">5.6.2.3</ecNumber>
    </recommendedName>
</protein>
<evidence type="ECO:0000256" key="7">
    <source>
        <dbReference type="ARBA" id="ARBA00022840"/>
    </source>
</evidence>
<dbReference type="GO" id="GO:0016787">
    <property type="term" value="F:hydrolase activity"/>
    <property type="evidence" value="ECO:0007669"/>
    <property type="project" value="UniProtKB-KW"/>
</dbReference>
<keyword evidence="9" id="KW-0413">Isomerase</keyword>
<dbReference type="InterPro" id="IPR027417">
    <property type="entry name" value="P-loop_NTPase"/>
</dbReference>
<dbReference type="InterPro" id="IPR007693">
    <property type="entry name" value="DNA_helicase_DnaB-like_N"/>
</dbReference>
<organism evidence="13 14">
    <name type="scientific">Candidatus Portnoybacteria bacterium CG10_big_fil_rev_8_21_14_0_10_36_7</name>
    <dbReference type="NCBI Taxonomy" id="1974812"/>
    <lineage>
        <taxon>Bacteria</taxon>
        <taxon>Candidatus Portnoyibacteriota</taxon>
    </lineage>
</organism>
<reference evidence="14" key="1">
    <citation type="submission" date="2017-09" db="EMBL/GenBank/DDBJ databases">
        <title>Depth-based differentiation of microbial function through sediment-hosted aquifers and enrichment of novel symbionts in the deep terrestrial subsurface.</title>
        <authorList>
            <person name="Probst A.J."/>
            <person name="Ladd B."/>
            <person name="Jarett J.K."/>
            <person name="Geller-Mcgrath D.E."/>
            <person name="Sieber C.M.K."/>
            <person name="Emerson J.B."/>
            <person name="Anantharaman K."/>
            <person name="Thomas B.C."/>
            <person name="Malmstrom R."/>
            <person name="Stieglmeier M."/>
            <person name="Klingl A."/>
            <person name="Woyke T."/>
            <person name="Ryan C.M."/>
            <person name="Banfield J.F."/>
        </authorList>
    </citation>
    <scope>NUCLEOTIDE SEQUENCE [LARGE SCALE GENOMIC DNA]</scope>
</reference>
<dbReference type="GO" id="GO:0005829">
    <property type="term" value="C:cytosol"/>
    <property type="evidence" value="ECO:0007669"/>
    <property type="project" value="TreeGrafter"/>
</dbReference>
<dbReference type="Proteomes" id="UP000231450">
    <property type="component" value="Unassembled WGS sequence"/>
</dbReference>
<evidence type="ECO:0000256" key="5">
    <source>
        <dbReference type="ARBA" id="ARBA00022801"/>
    </source>
</evidence>